<sequence>MCPRAASGGKAGGAVTVDGVVTTVLLVIAALTVIYLFTALVFPERFDG</sequence>
<keyword evidence="1" id="KW-1133">Transmembrane helix</keyword>
<dbReference type="GO" id="GO:0005886">
    <property type="term" value="C:plasma membrane"/>
    <property type="evidence" value="ECO:0007669"/>
    <property type="project" value="InterPro"/>
</dbReference>
<dbReference type="AlphaFoldDB" id="A0A916SW15"/>
<dbReference type="Pfam" id="PF09604">
    <property type="entry name" value="Potass_KdpF"/>
    <property type="match status" value="1"/>
</dbReference>
<keyword evidence="1" id="KW-0812">Transmembrane</keyword>
<protein>
    <recommendedName>
        <fullName evidence="4">K+-transporting ATPase, KdpF subunit</fullName>
    </recommendedName>
</protein>
<dbReference type="EMBL" id="BMGC01000003">
    <property type="protein sequence ID" value="GGB20342.1"/>
    <property type="molecule type" value="Genomic_DNA"/>
</dbReference>
<organism evidence="2 3">
    <name type="scientific">Gordonia jinhuaensis</name>
    <dbReference type="NCBI Taxonomy" id="1517702"/>
    <lineage>
        <taxon>Bacteria</taxon>
        <taxon>Bacillati</taxon>
        <taxon>Actinomycetota</taxon>
        <taxon>Actinomycetes</taxon>
        <taxon>Mycobacteriales</taxon>
        <taxon>Gordoniaceae</taxon>
        <taxon>Gordonia</taxon>
    </lineage>
</organism>
<feature type="transmembrane region" description="Helical" evidence="1">
    <location>
        <begin position="20"/>
        <end position="42"/>
    </location>
</feature>
<evidence type="ECO:0000313" key="2">
    <source>
        <dbReference type="EMBL" id="GGB20342.1"/>
    </source>
</evidence>
<evidence type="ECO:0000313" key="3">
    <source>
        <dbReference type="Proteomes" id="UP000621454"/>
    </source>
</evidence>
<evidence type="ECO:0008006" key="4">
    <source>
        <dbReference type="Google" id="ProtNLM"/>
    </source>
</evidence>
<name>A0A916SW15_9ACTN</name>
<gene>
    <name evidence="2" type="ORF">GCM10011489_05540</name>
</gene>
<keyword evidence="1" id="KW-0472">Membrane</keyword>
<accession>A0A916SW15</accession>
<evidence type="ECO:0000256" key="1">
    <source>
        <dbReference type="SAM" id="Phobius"/>
    </source>
</evidence>
<reference evidence="2" key="1">
    <citation type="journal article" date="2014" name="Int. J. Syst. Evol. Microbiol.">
        <title>Complete genome sequence of Corynebacterium casei LMG S-19264T (=DSM 44701T), isolated from a smear-ripened cheese.</title>
        <authorList>
            <consortium name="US DOE Joint Genome Institute (JGI-PGF)"/>
            <person name="Walter F."/>
            <person name="Albersmeier A."/>
            <person name="Kalinowski J."/>
            <person name="Ruckert C."/>
        </authorList>
    </citation>
    <scope>NUCLEOTIDE SEQUENCE</scope>
    <source>
        <strain evidence="2">CGMCC 1.12827</strain>
    </source>
</reference>
<dbReference type="GO" id="GO:0008556">
    <property type="term" value="F:P-type potassium transmembrane transporter activity"/>
    <property type="evidence" value="ECO:0007669"/>
    <property type="project" value="InterPro"/>
</dbReference>
<proteinExistence type="predicted"/>
<comment type="caution">
    <text evidence="2">The sequence shown here is derived from an EMBL/GenBank/DDBJ whole genome shotgun (WGS) entry which is preliminary data.</text>
</comment>
<keyword evidence="3" id="KW-1185">Reference proteome</keyword>
<dbReference type="Proteomes" id="UP000621454">
    <property type="component" value="Unassembled WGS sequence"/>
</dbReference>
<dbReference type="InterPro" id="IPR011726">
    <property type="entry name" value="KdpF"/>
</dbReference>
<reference evidence="2" key="2">
    <citation type="submission" date="2020-09" db="EMBL/GenBank/DDBJ databases">
        <authorList>
            <person name="Sun Q."/>
            <person name="Zhou Y."/>
        </authorList>
    </citation>
    <scope>NUCLEOTIDE SEQUENCE</scope>
    <source>
        <strain evidence="2">CGMCC 1.12827</strain>
    </source>
</reference>